<dbReference type="GO" id="GO:0030313">
    <property type="term" value="C:cell envelope"/>
    <property type="evidence" value="ECO:0007669"/>
    <property type="project" value="UniProtKB-SubCell"/>
</dbReference>
<accession>A0A1T5IIX7</accession>
<dbReference type="EMBL" id="FUZT01000001">
    <property type="protein sequence ID" value="SKC38982.1"/>
    <property type="molecule type" value="Genomic_DNA"/>
</dbReference>
<dbReference type="PANTHER" id="PTHR32347">
    <property type="entry name" value="EFFLUX SYSTEM COMPONENT YKNX-RELATED"/>
    <property type="match status" value="1"/>
</dbReference>
<dbReference type="InterPro" id="IPR050465">
    <property type="entry name" value="UPF0194_transport"/>
</dbReference>
<dbReference type="Gene3D" id="1.10.287.470">
    <property type="entry name" value="Helix hairpin bin"/>
    <property type="match status" value="1"/>
</dbReference>
<keyword evidence="4" id="KW-1133">Transmembrane helix</keyword>
<evidence type="ECO:0000256" key="4">
    <source>
        <dbReference type="SAM" id="Phobius"/>
    </source>
</evidence>
<evidence type="ECO:0000256" key="1">
    <source>
        <dbReference type="ARBA" id="ARBA00004196"/>
    </source>
</evidence>
<dbReference type="Proteomes" id="UP000190285">
    <property type="component" value="Unassembled WGS sequence"/>
</dbReference>
<feature type="transmembrane region" description="Helical" evidence="4">
    <location>
        <begin position="5"/>
        <end position="24"/>
    </location>
</feature>
<dbReference type="OrthoDB" id="9791520at2"/>
<reference evidence="6 7" key="1">
    <citation type="submission" date="2017-02" db="EMBL/GenBank/DDBJ databases">
        <authorList>
            <person name="Peterson S.W."/>
        </authorList>
    </citation>
    <scope>NUCLEOTIDE SEQUENCE [LARGE SCALE GENOMIC DNA]</scope>
    <source>
        <strain evidence="6 7">M1</strain>
    </source>
</reference>
<proteinExistence type="predicted"/>
<dbReference type="AlphaFoldDB" id="A0A1T5IIX7"/>
<organism evidence="6 7">
    <name type="scientific">Maledivibacter halophilus</name>
    <dbReference type="NCBI Taxonomy" id="36842"/>
    <lineage>
        <taxon>Bacteria</taxon>
        <taxon>Bacillati</taxon>
        <taxon>Bacillota</taxon>
        <taxon>Clostridia</taxon>
        <taxon>Peptostreptococcales</taxon>
        <taxon>Caminicellaceae</taxon>
        <taxon>Maledivibacter</taxon>
    </lineage>
</organism>
<dbReference type="Gene3D" id="2.40.30.170">
    <property type="match status" value="1"/>
</dbReference>
<keyword evidence="4" id="KW-0472">Membrane</keyword>
<dbReference type="Gene3D" id="2.40.420.20">
    <property type="match status" value="1"/>
</dbReference>
<evidence type="ECO:0000313" key="7">
    <source>
        <dbReference type="Proteomes" id="UP000190285"/>
    </source>
</evidence>
<evidence type="ECO:0000256" key="2">
    <source>
        <dbReference type="ARBA" id="ARBA00023054"/>
    </source>
</evidence>
<gene>
    <name evidence="6" type="ORF">SAMN02194393_00425</name>
</gene>
<name>A0A1T5IIX7_9FIRM</name>
<dbReference type="SUPFAM" id="SSF111369">
    <property type="entry name" value="HlyD-like secretion proteins"/>
    <property type="match status" value="1"/>
</dbReference>
<dbReference type="RefSeq" id="WP_079488984.1">
    <property type="nucleotide sequence ID" value="NZ_FUZT01000001.1"/>
</dbReference>
<dbReference type="PANTHER" id="PTHR32347:SF23">
    <property type="entry name" value="BLL5650 PROTEIN"/>
    <property type="match status" value="1"/>
</dbReference>
<evidence type="ECO:0000259" key="5">
    <source>
        <dbReference type="Pfam" id="PF25989"/>
    </source>
</evidence>
<sequence>MNKKIIKITSISLIVLIVVFGLYYKVKNDSAVVAEIYEVGRGEISEYVEETGTVKSRGEKIIYSNGIGEVKNINVDEGDFVRIGEILAQIDSSKTDLEIKALNAQIQGLRATYKEAVKPVDKSKIAGAQAKVETMKINLEEARRNLENSKKLYEDGAISLDDYKGAQNNFALQENSLKIAENELKLLEKGVSGNIKNQYEAEIAGLIYKKEILEKNKEDLTIKATSNGTITELFVKEGFYVQPGVNILEMGNIEELYVGVDVLASEVRDIKVGGEVIIYNDDLGIDELKGKVEKIYPKAFSKVSDLGIEQKRVKIDVNIPQNENLKIGYDIDTKFKLWSKTDTLVVPDNSVFEIENNNFVFAVEDNKAVLRKVEIGLKGEEYIEIKSGLKEGNKIIISPDEDIEEGVTIKEEKK</sequence>
<dbReference type="STRING" id="36842.SAMN02194393_00425"/>
<dbReference type="Gene3D" id="2.40.50.100">
    <property type="match status" value="1"/>
</dbReference>
<evidence type="ECO:0000313" key="6">
    <source>
        <dbReference type="EMBL" id="SKC38982.1"/>
    </source>
</evidence>
<feature type="coiled-coil region" evidence="3">
    <location>
        <begin position="125"/>
        <end position="216"/>
    </location>
</feature>
<dbReference type="InterPro" id="IPR058637">
    <property type="entry name" value="YknX-like_C"/>
</dbReference>
<dbReference type="Pfam" id="PF25989">
    <property type="entry name" value="YknX_C"/>
    <property type="match status" value="1"/>
</dbReference>
<evidence type="ECO:0000256" key="3">
    <source>
        <dbReference type="SAM" id="Coils"/>
    </source>
</evidence>
<feature type="domain" description="YknX-like C-terminal permuted SH3-like" evidence="5">
    <location>
        <begin position="344"/>
        <end position="410"/>
    </location>
</feature>
<keyword evidence="7" id="KW-1185">Reference proteome</keyword>
<protein>
    <submittedName>
        <fullName evidence="6">HlyD family secretion protein</fullName>
    </submittedName>
</protein>
<keyword evidence="2 3" id="KW-0175">Coiled coil</keyword>
<comment type="subcellular location">
    <subcellularLocation>
        <location evidence="1">Cell envelope</location>
    </subcellularLocation>
</comment>
<keyword evidence="4" id="KW-0812">Transmembrane</keyword>